<dbReference type="InterPro" id="IPR001623">
    <property type="entry name" value="DnaJ_domain"/>
</dbReference>
<dbReference type="InterPro" id="IPR051434">
    <property type="entry name" value="DnaJ_C_subfamily_member5"/>
</dbReference>
<evidence type="ECO:0000256" key="5">
    <source>
        <dbReference type="ARBA" id="ARBA00023288"/>
    </source>
</evidence>
<proteinExistence type="predicted"/>
<dbReference type="SMART" id="SM00271">
    <property type="entry name" value="DnaJ"/>
    <property type="match status" value="1"/>
</dbReference>
<dbReference type="AlphaFoldDB" id="A0A7R9QRX0"/>
<dbReference type="PANTHER" id="PTHR44027">
    <property type="entry name" value="DNAJ HOMOLOG SUBFAMILY C MEMBER 5 HOMOLOG"/>
    <property type="match status" value="1"/>
</dbReference>
<keyword evidence="4" id="KW-0143">Chaperone</keyword>
<dbReference type="EMBL" id="CAJPVJ010010828">
    <property type="protein sequence ID" value="CAG2173442.1"/>
    <property type="molecule type" value="Genomic_DNA"/>
</dbReference>
<keyword evidence="3" id="KW-0564">Palmitate</keyword>
<dbReference type="PROSITE" id="PS00636">
    <property type="entry name" value="DNAJ_1"/>
    <property type="match status" value="1"/>
</dbReference>
<dbReference type="GO" id="GO:1900073">
    <property type="term" value="P:regulation of neuromuscular synaptic transmission"/>
    <property type="evidence" value="ECO:0007669"/>
    <property type="project" value="TreeGrafter"/>
</dbReference>
<dbReference type="Pfam" id="PF00226">
    <property type="entry name" value="DnaJ"/>
    <property type="match status" value="1"/>
</dbReference>
<evidence type="ECO:0000259" key="7">
    <source>
        <dbReference type="PROSITE" id="PS50076"/>
    </source>
</evidence>
<accession>A0A7R9QRX0</accession>
<evidence type="ECO:0000256" key="2">
    <source>
        <dbReference type="ARBA" id="ARBA00023136"/>
    </source>
</evidence>
<name>A0A7R9QRX0_9ACAR</name>
<dbReference type="InterPro" id="IPR018253">
    <property type="entry name" value="DnaJ_domain_CS"/>
</dbReference>
<reference evidence="8" key="1">
    <citation type="submission" date="2020-11" db="EMBL/GenBank/DDBJ databases">
        <authorList>
            <person name="Tran Van P."/>
        </authorList>
    </citation>
    <scope>NUCLEOTIDE SEQUENCE</scope>
</reference>
<feature type="compositionally biased region" description="Low complexity" evidence="6">
    <location>
        <begin position="184"/>
        <end position="193"/>
    </location>
</feature>
<dbReference type="CDD" id="cd06257">
    <property type="entry name" value="DnaJ"/>
    <property type="match status" value="1"/>
</dbReference>
<protein>
    <recommendedName>
        <fullName evidence="7">J domain-containing protein</fullName>
    </recommendedName>
</protein>
<dbReference type="Proteomes" id="UP000728032">
    <property type="component" value="Unassembled WGS sequence"/>
</dbReference>
<organism evidence="8">
    <name type="scientific">Oppiella nova</name>
    <dbReference type="NCBI Taxonomy" id="334625"/>
    <lineage>
        <taxon>Eukaryota</taxon>
        <taxon>Metazoa</taxon>
        <taxon>Ecdysozoa</taxon>
        <taxon>Arthropoda</taxon>
        <taxon>Chelicerata</taxon>
        <taxon>Arachnida</taxon>
        <taxon>Acari</taxon>
        <taxon>Acariformes</taxon>
        <taxon>Sarcoptiformes</taxon>
        <taxon>Oribatida</taxon>
        <taxon>Brachypylina</taxon>
        <taxon>Oppioidea</taxon>
        <taxon>Oppiidae</taxon>
        <taxon>Oppiella</taxon>
    </lineage>
</organism>
<keyword evidence="9" id="KW-1185">Reference proteome</keyword>
<evidence type="ECO:0000313" key="8">
    <source>
        <dbReference type="EMBL" id="CAD7656255.1"/>
    </source>
</evidence>
<keyword evidence="2" id="KW-0472">Membrane</keyword>
<dbReference type="InterPro" id="IPR036869">
    <property type="entry name" value="J_dom_sf"/>
</dbReference>
<dbReference type="EMBL" id="OC925653">
    <property type="protein sequence ID" value="CAD7656255.1"/>
    <property type="molecule type" value="Genomic_DNA"/>
</dbReference>
<dbReference type="PROSITE" id="PS50076">
    <property type="entry name" value="DNAJ_2"/>
    <property type="match status" value="1"/>
</dbReference>
<dbReference type="PRINTS" id="PR00625">
    <property type="entry name" value="JDOMAIN"/>
</dbReference>
<feature type="region of interest" description="Disordered" evidence="6">
    <location>
        <begin position="147"/>
        <end position="233"/>
    </location>
</feature>
<evidence type="ECO:0000256" key="6">
    <source>
        <dbReference type="SAM" id="MobiDB-lite"/>
    </source>
</evidence>
<feature type="compositionally biased region" description="Polar residues" evidence="6">
    <location>
        <begin position="173"/>
        <end position="183"/>
    </location>
</feature>
<dbReference type="GO" id="GO:0061177">
    <property type="term" value="C:type Is terminal bouton"/>
    <property type="evidence" value="ECO:0007669"/>
    <property type="project" value="TreeGrafter"/>
</dbReference>
<dbReference type="Gene3D" id="1.10.287.110">
    <property type="entry name" value="DnaJ domain"/>
    <property type="match status" value="1"/>
</dbReference>
<evidence type="ECO:0000256" key="4">
    <source>
        <dbReference type="ARBA" id="ARBA00023186"/>
    </source>
</evidence>
<dbReference type="PANTHER" id="PTHR44027:SF7">
    <property type="entry name" value="DNAJ HOMOLOG SUBFAMILY C MEMBER 5 HOMOLOG"/>
    <property type="match status" value="1"/>
</dbReference>
<evidence type="ECO:0000256" key="3">
    <source>
        <dbReference type="ARBA" id="ARBA00023139"/>
    </source>
</evidence>
<dbReference type="GO" id="GO:0016020">
    <property type="term" value="C:membrane"/>
    <property type="evidence" value="ECO:0007669"/>
    <property type="project" value="UniProtKB-SubCell"/>
</dbReference>
<evidence type="ECO:0000256" key="1">
    <source>
        <dbReference type="ARBA" id="ARBA00004635"/>
    </source>
</evidence>
<feature type="compositionally biased region" description="Acidic residues" evidence="6">
    <location>
        <begin position="147"/>
        <end position="159"/>
    </location>
</feature>
<sequence length="233" mass="25835">MTAMDNNPMRRLSATGDSLYIILGVPKTATGDDIKKSYRRLALRFHPDKNPDNLESAEKFKDINRAHSILSDVTKRNIYDNYGSLGLYIAEQFGEENVNTYFVLTSGWCKGIFLCTAIVTCCYCCCCLCCCFNFCCGKCRPKHPEEDYVPDLDGEEDDTSNLKKNEWGEETTEQTNVSQPITSQPQAPAAADPWADKQSIPIAMPAPGSGGDPWAATETTGLRDTHHSTYMSS</sequence>
<dbReference type="OrthoDB" id="445556at2759"/>
<feature type="domain" description="J" evidence="7">
    <location>
        <begin position="18"/>
        <end position="83"/>
    </location>
</feature>
<dbReference type="GO" id="GO:0005737">
    <property type="term" value="C:cytoplasm"/>
    <property type="evidence" value="ECO:0007669"/>
    <property type="project" value="UniProtKB-ARBA"/>
</dbReference>
<dbReference type="FunFam" id="1.10.287.110:FF:000017">
    <property type="entry name" value="dnaJ homolog subfamily C member 5"/>
    <property type="match status" value="1"/>
</dbReference>
<gene>
    <name evidence="8" type="ORF">ONB1V03_LOCUS12895</name>
</gene>
<dbReference type="SUPFAM" id="SSF46565">
    <property type="entry name" value="Chaperone J-domain"/>
    <property type="match status" value="1"/>
</dbReference>
<keyword evidence="5" id="KW-0449">Lipoprotein</keyword>
<evidence type="ECO:0000313" key="9">
    <source>
        <dbReference type="Proteomes" id="UP000728032"/>
    </source>
</evidence>
<comment type="subcellular location">
    <subcellularLocation>
        <location evidence="1">Membrane</location>
        <topology evidence="1">Lipid-anchor</topology>
    </subcellularLocation>
</comment>